<accession>A0A645I0J4</accession>
<dbReference type="EMBL" id="VSSQ01104202">
    <property type="protein sequence ID" value="MPN44795.1"/>
    <property type="molecule type" value="Genomic_DNA"/>
</dbReference>
<reference evidence="1" key="1">
    <citation type="submission" date="2019-08" db="EMBL/GenBank/DDBJ databases">
        <authorList>
            <person name="Kucharzyk K."/>
            <person name="Murdoch R.W."/>
            <person name="Higgins S."/>
            <person name="Loffler F."/>
        </authorList>
    </citation>
    <scope>NUCLEOTIDE SEQUENCE</scope>
</reference>
<proteinExistence type="predicted"/>
<dbReference type="AlphaFoldDB" id="A0A645I0J4"/>
<comment type="caution">
    <text evidence="1">The sequence shown here is derived from an EMBL/GenBank/DDBJ whole genome shotgun (WGS) entry which is preliminary data.</text>
</comment>
<organism evidence="1">
    <name type="scientific">bioreactor metagenome</name>
    <dbReference type="NCBI Taxonomy" id="1076179"/>
    <lineage>
        <taxon>unclassified sequences</taxon>
        <taxon>metagenomes</taxon>
        <taxon>ecological metagenomes</taxon>
    </lineage>
</organism>
<evidence type="ECO:0000313" key="1">
    <source>
        <dbReference type="EMBL" id="MPN44795.1"/>
    </source>
</evidence>
<sequence>MMLGLAFARSFSGKLNLGLQFNYLTTYFQSSNSYYGTFFPQIGFNFPLNKDLNFGFHIFNPFQANIQSDITTKRLPTIFSLGFSVVFSTNFFWRFQADKEISSNYRFAASADYHLSKELHFQAGVYGYEYLIPCLGFGCHFRRFSVDLAAELHPLLGLTTIAGMRFLFGTKNEK</sequence>
<gene>
    <name evidence="1" type="ORF">SDC9_192362</name>
</gene>
<protein>
    <recommendedName>
        <fullName evidence="2">Outer membrane protein beta-barrel domain-containing protein</fullName>
    </recommendedName>
</protein>
<name>A0A645I0J4_9ZZZZ</name>
<evidence type="ECO:0008006" key="2">
    <source>
        <dbReference type="Google" id="ProtNLM"/>
    </source>
</evidence>